<proteinExistence type="predicted"/>
<evidence type="ECO:0000313" key="1">
    <source>
        <dbReference type="EMBL" id="KAJ8065348.1"/>
    </source>
</evidence>
<reference evidence="1" key="1">
    <citation type="submission" date="2022-11" db="EMBL/GenBank/DDBJ databases">
        <title>Genome Resource of Sclerotinia nivalis Strain SnTB1, a Plant Pathogen Isolated from American Ginseng.</title>
        <authorList>
            <person name="Fan S."/>
        </authorList>
    </citation>
    <scope>NUCLEOTIDE SEQUENCE</scope>
    <source>
        <strain evidence="1">SnTB1</strain>
    </source>
</reference>
<gene>
    <name evidence="1" type="ORF">OCU04_006036</name>
</gene>
<comment type="caution">
    <text evidence="1">The sequence shown here is derived from an EMBL/GenBank/DDBJ whole genome shotgun (WGS) entry which is preliminary data.</text>
</comment>
<dbReference type="OrthoDB" id="2956254at2759"/>
<keyword evidence="2" id="KW-1185">Reference proteome</keyword>
<evidence type="ECO:0000313" key="2">
    <source>
        <dbReference type="Proteomes" id="UP001152300"/>
    </source>
</evidence>
<dbReference type="Proteomes" id="UP001152300">
    <property type="component" value="Unassembled WGS sequence"/>
</dbReference>
<dbReference type="EMBL" id="JAPEIS010000006">
    <property type="protein sequence ID" value="KAJ8065348.1"/>
    <property type="molecule type" value="Genomic_DNA"/>
</dbReference>
<sequence>MIPSVQPLDMIVRTVRVLIKCGCKEEEENNCPADGSDEQPVCTENSCQGQDGKCTTGQYQGCDCEQLECPDISKGMFLCIWCGGKTDDGKCKGDPDDDYELAGCDCQDTPDWNQPPPCKLRPNASLISQKLLNLPDIVYDPPVPTSSAKSEPSCDQKEPSGVPWNVFSPGVYTSFCENMRENKTNQVGDVVDSEGNSIPIKAVKLATSN</sequence>
<dbReference type="AlphaFoldDB" id="A0A9X0AN23"/>
<protein>
    <submittedName>
        <fullName evidence="1">Uncharacterized protein</fullName>
    </submittedName>
</protein>
<accession>A0A9X0AN23</accession>
<name>A0A9X0AN23_9HELO</name>
<organism evidence="1 2">
    <name type="scientific">Sclerotinia nivalis</name>
    <dbReference type="NCBI Taxonomy" id="352851"/>
    <lineage>
        <taxon>Eukaryota</taxon>
        <taxon>Fungi</taxon>
        <taxon>Dikarya</taxon>
        <taxon>Ascomycota</taxon>
        <taxon>Pezizomycotina</taxon>
        <taxon>Leotiomycetes</taxon>
        <taxon>Helotiales</taxon>
        <taxon>Sclerotiniaceae</taxon>
        <taxon>Sclerotinia</taxon>
    </lineage>
</organism>